<dbReference type="EMBL" id="MCGI01000003">
    <property type="protein sequence ID" value="ODM11060.1"/>
    <property type="molecule type" value="Genomic_DNA"/>
</dbReference>
<evidence type="ECO:0000256" key="1">
    <source>
        <dbReference type="ARBA" id="ARBA00022553"/>
    </source>
</evidence>
<comment type="caution">
    <text evidence="7">The sequence shown here is derived from an EMBL/GenBank/DDBJ whole genome shotgun (WGS) entry which is preliminary data.</text>
</comment>
<dbReference type="Proteomes" id="UP000095003">
    <property type="component" value="Unassembled WGS sequence"/>
</dbReference>
<evidence type="ECO:0000256" key="5">
    <source>
        <dbReference type="ARBA" id="ARBA00022801"/>
    </source>
</evidence>
<organism evidence="7 8">
    <name type="scientific">Eisenbergiella tayi</name>
    <dbReference type="NCBI Taxonomy" id="1432052"/>
    <lineage>
        <taxon>Bacteria</taxon>
        <taxon>Bacillati</taxon>
        <taxon>Bacillota</taxon>
        <taxon>Clostridia</taxon>
        <taxon>Lachnospirales</taxon>
        <taxon>Lachnospiraceae</taxon>
        <taxon>Eisenbergiella</taxon>
    </lineage>
</organism>
<dbReference type="InterPro" id="IPR008201">
    <property type="entry name" value="HepT-like"/>
</dbReference>
<evidence type="ECO:0000313" key="8">
    <source>
        <dbReference type="Proteomes" id="UP000095003"/>
    </source>
</evidence>
<dbReference type="Pfam" id="PF01934">
    <property type="entry name" value="HepT-like"/>
    <property type="match status" value="1"/>
</dbReference>
<evidence type="ECO:0000256" key="2">
    <source>
        <dbReference type="ARBA" id="ARBA00022649"/>
    </source>
</evidence>
<dbReference type="RefSeq" id="WP_069157750.1">
    <property type="nucleotide sequence ID" value="NZ_DBFYTC010000047.1"/>
</dbReference>
<evidence type="ECO:0000256" key="4">
    <source>
        <dbReference type="ARBA" id="ARBA00022741"/>
    </source>
</evidence>
<reference evidence="7 8" key="1">
    <citation type="submission" date="2016-07" db="EMBL/GenBank/DDBJ databases">
        <title>Characterization of isolates of Eisenbergiella tayi derived from blood cultures, using whole genome sequencing.</title>
        <authorList>
            <person name="Burdz T."/>
            <person name="Wiebe D."/>
            <person name="Huynh C."/>
            <person name="Bernard K."/>
        </authorList>
    </citation>
    <scope>NUCLEOTIDE SEQUENCE [LARGE SCALE GENOMIC DNA]</scope>
    <source>
        <strain evidence="7 8">NML 120489</strain>
    </source>
</reference>
<dbReference type="GO" id="GO:0000166">
    <property type="term" value="F:nucleotide binding"/>
    <property type="evidence" value="ECO:0007669"/>
    <property type="project" value="UniProtKB-KW"/>
</dbReference>
<dbReference type="InterPro" id="IPR051813">
    <property type="entry name" value="HepT_RNase_toxin"/>
</dbReference>
<evidence type="ECO:0000313" key="7">
    <source>
        <dbReference type="EMBL" id="ODM11060.1"/>
    </source>
</evidence>
<name>A0A1E3AQU5_9FIRM</name>
<dbReference type="GO" id="GO:0110001">
    <property type="term" value="C:toxin-antitoxin complex"/>
    <property type="evidence" value="ECO:0007669"/>
    <property type="project" value="InterPro"/>
</dbReference>
<keyword evidence="1" id="KW-0597">Phosphoprotein</keyword>
<keyword evidence="3" id="KW-0540">Nuclease</keyword>
<sequence>MQGSRNIDILMHIRDYCAEINYTMDTFGRDYDIFVSNSIYQNAVALCVLQIGELTTHFTDEFKSAYNKVPWNQIKALRNVVAHNYGKIDKETLWETLLNDIPDLNDYCCQIITEHQALEQECNESQTMNLS</sequence>
<dbReference type="GO" id="GO:0004540">
    <property type="term" value="F:RNA nuclease activity"/>
    <property type="evidence" value="ECO:0007669"/>
    <property type="project" value="InterPro"/>
</dbReference>
<protein>
    <recommendedName>
        <fullName evidence="9">DUF86 domain-containing protein</fullName>
    </recommendedName>
</protein>
<dbReference type="PANTHER" id="PTHR34139">
    <property type="entry name" value="UPF0331 PROTEIN MJ0127"/>
    <property type="match status" value="1"/>
</dbReference>
<dbReference type="AlphaFoldDB" id="A0A1E3AQU5"/>
<dbReference type="InterPro" id="IPR037038">
    <property type="entry name" value="HepT-like_sf"/>
</dbReference>
<proteinExistence type="inferred from homology"/>
<dbReference type="PATRIC" id="fig|1432052.3.peg.3867"/>
<dbReference type="Gene3D" id="1.20.120.580">
    <property type="entry name" value="bsu32300-like"/>
    <property type="match status" value="1"/>
</dbReference>
<comment type="similarity">
    <text evidence="6">Belongs to the HepT RNase toxin family.</text>
</comment>
<keyword evidence="5" id="KW-0378">Hydrolase</keyword>
<evidence type="ECO:0000256" key="3">
    <source>
        <dbReference type="ARBA" id="ARBA00022722"/>
    </source>
</evidence>
<evidence type="ECO:0000256" key="6">
    <source>
        <dbReference type="ARBA" id="ARBA00024207"/>
    </source>
</evidence>
<keyword evidence="2" id="KW-1277">Toxin-antitoxin system</keyword>
<keyword evidence="4" id="KW-0547">Nucleotide-binding</keyword>
<dbReference type="GO" id="GO:0016787">
    <property type="term" value="F:hydrolase activity"/>
    <property type="evidence" value="ECO:0007669"/>
    <property type="project" value="UniProtKB-KW"/>
</dbReference>
<accession>A0A1E3AQU5</accession>
<dbReference type="PANTHER" id="PTHR34139:SF1">
    <property type="entry name" value="RNASE MJ1380-RELATED"/>
    <property type="match status" value="1"/>
</dbReference>
<evidence type="ECO:0008006" key="9">
    <source>
        <dbReference type="Google" id="ProtNLM"/>
    </source>
</evidence>
<gene>
    <name evidence="7" type="ORF">BEH84_03489</name>
</gene>